<reference evidence="3 4" key="1">
    <citation type="submission" date="2020-01" db="EMBL/GenBank/DDBJ databases">
        <title>Microvirga sp. nov., an arsenate reduction bacterium isolated from Tibet hotspring sediments.</title>
        <authorList>
            <person name="Yuan C.-G."/>
        </authorList>
    </citation>
    <scope>NUCLEOTIDE SEQUENCE [LARGE SCALE GENOMIC DNA]</scope>
    <source>
        <strain evidence="3 4">SYSU G3D203</strain>
    </source>
</reference>
<sequence length="365" mass="37182">MADGRIAALLSSGIQIVDPRDKALSLTGTIRDDQYIGTAFKDTMDGSGGDDSLVGAEGDDLLKGGEGSDTLFGGAGADGLNGGSGIDYVSFAGATAGVTASLAGGTGGEAAGDVYAEVEGLIGSSFDDVLAGNGAAILSGRGGNDTYHVRAGDILAEAGMEGRDTVIAAASYGLAQGAEVEVLRLAGLSSKKSASLSGSDTANEILGHAGANTLRGLGGNDVLKASAGNDILKGDEGADTLHGGAGNDRLYGGSGQEHDVFVFDTKPSTSSNVDRIHDFDPRYDSLWLENKIFANLGKGTPAGVKFKADMFVKGKAARDKEDRIVYDSKTGALYFDQDGTGSKAQVKIGTLSKNLKLTHHDFFVI</sequence>
<dbReference type="Gene3D" id="2.150.10.10">
    <property type="entry name" value="Serralysin-like metalloprotease, C-terminal"/>
    <property type="match status" value="2"/>
</dbReference>
<dbReference type="EMBL" id="JAAAXJ010000011">
    <property type="protein sequence ID" value="NBJ26274.1"/>
    <property type="molecule type" value="Genomic_DNA"/>
</dbReference>
<keyword evidence="4" id="KW-1185">Reference proteome</keyword>
<dbReference type="InterPro" id="IPR050557">
    <property type="entry name" value="RTX_toxin/Mannuronan_C5-epim"/>
</dbReference>
<evidence type="ECO:0000256" key="1">
    <source>
        <dbReference type="ARBA" id="ARBA00004613"/>
    </source>
</evidence>
<proteinExistence type="predicted"/>
<organism evidence="3 4">
    <name type="scientific">Microvirga arsenatis</name>
    <dbReference type="NCBI Taxonomy" id="2692265"/>
    <lineage>
        <taxon>Bacteria</taxon>
        <taxon>Pseudomonadati</taxon>
        <taxon>Pseudomonadota</taxon>
        <taxon>Alphaproteobacteria</taxon>
        <taxon>Hyphomicrobiales</taxon>
        <taxon>Methylobacteriaceae</taxon>
        <taxon>Microvirga</taxon>
    </lineage>
</organism>
<keyword evidence="2" id="KW-0964">Secreted</keyword>
<evidence type="ECO:0008006" key="5">
    <source>
        <dbReference type="Google" id="ProtNLM"/>
    </source>
</evidence>
<evidence type="ECO:0000313" key="3">
    <source>
        <dbReference type="EMBL" id="NBJ26274.1"/>
    </source>
</evidence>
<gene>
    <name evidence="3" type="ORF">GR303_18195</name>
</gene>
<protein>
    <recommendedName>
        <fullName evidence="5">Calcium-binding protein</fullName>
    </recommendedName>
</protein>
<name>A0ABW9Z0V5_9HYPH</name>
<dbReference type="Pfam" id="PF00353">
    <property type="entry name" value="HemolysinCabind"/>
    <property type="match status" value="2"/>
</dbReference>
<evidence type="ECO:0000313" key="4">
    <source>
        <dbReference type="Proteomes" id="UP000818323"/>
    </source>
</evidence>
<dbReference type="PANTHER" id="PTHR38340:SF1">
    <property type="entry name" value="S-LAYER PROTEIN"/>
    <property type="match status" value="1"/>
</dbReference>
<dbReference type="PROSITE" id="PS00330">
    <property type="entry name" value="HEMOLYSIN_CALCIUM"/>
    <property type="match status" value="4"/>
</dbReference>
<dbReference type="PRINTS" id="PR00313">
    <property type="entry name" value="CABNDNGRPT"/>
</dbReference>
<dbReference type="InterPro" id="IPR018511">
    <property type="entry name" value="Hemolysin-typ_Ca-bd_CS"/>
</dbReference>
<dbReference type="Proteomes" id="UP000818323">
    <property type="component" value="Unassembled WGS sequence"/>
</dbReference>
<comment type="caution">
    <text evidence="3">The sequence shown here is derived from an EMBL/GenBank/DDBJ whole genome shotgun (WGS) entry which is preliminary data.</text>
</comment>
<evidence type="ECO:0000256" key="2">
    <source>
        <dbReference type="ARBA" id="ARBA00022525"/>
    </source>
</evidence>
<dbReference type="InterPro" id="IPR011049">
    <property type="entry name" value="Serralysin-like_metalloprot_C"/>
</dbReference>
<dbReference type="InterPro" id="IPR001343">
    <property type="entry name" value="Hemolysn_Ca-bd"/>
</dbReference>
<accession>A0ABW9Z0V5</accession>
<dbReference type="RefSeq" id="WP_161726635.1">
    <property type="nucleotide sequence ID" value="NZ_JAAAXI010000040.1"/>
</dbReference>
<dbReference type="SUPFAM" id="SSF51120">
    <property type="entry name" value="beta-Roll"/>
    <property type="match status" value="2"/>
</dbReference>
<dbReference type="PANTHER" id="PTHR38340">
    <property type="entry name" value="S-LAYER PROTEIN"/>
    <property type="match status" value="1"/>
</dbReference>
<comment type="subcellular location">
    <subcellularLocation>
        <location evidence="1">Secreted</location>
    </subcellularLocation>
</comment>